<dbReference type="Proteomes" id="UP001342314">
    <property type="component" value="Unassembled WGS sequence"/>
</dbReference>
<reference evidence="1 2" key="1">
    <citation type="submission" date="2021-12" db="EMBL/GenBank/DDBJ databases">
        <title>High titer production of polyol ester of fatty acids by Rhodotorula paludigena BS15 towards product separation-free biomass refinery.</title>
        <authorList>
            <person name="Mano J."/>
            <person name="Ono H."/>
            <person name="Tanaka T."/>
            <person name="Naito K."/>
            <person name="Sushida H."/>
            <person name="Ike M."/>
            <person name="Tokuyasu K."/>
            <person name="Kitaoka M."/>
        </authorList>
    </citation>
    <scope>NUCLEOTIDE SEQUENCE [LARGE SCALE GENOMIC DNA]</scope>
    <source>
        <strain evidence="1 2">BS15</strain>
    </source>
</reference>
<gene>
    <name evidence="1" type="ORF">Rhopal_007439-T1</name>
</gene>
<accession>A0AAV5GWM9</accession>
<dbReference type="AlphaFoldDB" id="A0AAV5GWM9"/>
<comment type="caution">
    <text evidence="1">The sequence shown here is derived from an EMBL/GenBank/DDBJ whole genome shotgun (WGS) entry which is preliminary data.</text>
</comment>
<protein>
    <submittedName>
        <fullName evidence="1">Uncharacterized protein</fullName>
    </submittedName>
</protein>
<keyword evidence="2" id="KW-1185">Reference proteome</keyword>
<evidence type="ECO:0000313" key="1">
    <source>
        <dbReference type="EMBL" id="GJN94364.1"/>
    </source>
</evidence>
<proteinExistence type="predicted"/>
<name>A0AAV5GWM9_9BASI</name>
<organism evidence="1 2">
    <name type="scientific">Rhodotorula paludigena</name>
    <dbReference type="NCBI Taxonomy" id="86838"/>
    <lineage>
        <taxon>Eukaryota</taxon>
        <taxon>Fungi</taxon>
        <taxon>Dikarya</taxon>
        <taxon>Basidiomycota</taxon>
        <taxon>Pucciniomycotina</taxon>
        <taxon>Microbotryomycetes</taxon>
        <taxon>Sporidiobolales</taxon>
        <taxon>Sporidiobolaceae</taxon>
        <taxon>Rhodotorula</taxon>
    </lineage>
</organism>
<dbReference type="EMBL" id="BQKY01000017">
    <property type="protein sequence ID" value="GJN94364.1"/>
    <property type="molecule type" value="Genomic_DNA"/>
</dbReference>
<sequence length="76" mass="8786">MHKPGPSHVKGTHTNWVCECAIKTVKKDKGLHLYKEHIVVEHSRMQSKKGHWDKGEEKVKAKRLPFFASFVLPAWP</sequence>
<evidence type="ECO:0000313" key="2">
    <source>
        <dbReference type="Proteomes" id="UP001342314"/>
    </source>
</evidence>